<dbReference type="Pfam" id="PF07983">
    <property type="entry name" value="X8"/>
    <property type="match status" value="1"/>
</dbReference>
<dbReference type="Proteomes" id="UP001180020">
    <property type="component" value="Unassembled WGS sequence"/>
</dbReference>
<dbReference type="GO" id="GO:0009506">
    <property type="term" value="C:plasmodesma"/>
    <property type="evidence" value="ECO:0007669"/>
    <property type="project" value="UniProtKB-ARBA"/>
</dbReference>
<dbReference type="PANTHER" id="PTHR31044:SF35">
    <property type="entry name" value="GLUCAN ENDO-1,3-BETA-GLUCOSIDASE 4-LIKE"/>
    <property type="match status" value="1"/>
</dbReference>
<protein>
    <submittedName>
        <fullName evidence="5">Glucan endo-1,3-beta-glucosidase 12</fullName>
    </submittedName>
</protein>
<reference evidence="5" key="2">
    <citation type="submission" date="2023-06" db="EMBL/GenBank/DDBJ databases">
        <authorList>
            <person name="Ma L."/>
            <person name="Liu K.-W."/>
            <person name="Li Z."/>
            <person name="Hsiao Y.-Y."/>
            <person name="Qi Y."/>
            <person name="Fu T."/>
            <person name="Tang G."/>
            <person name="Zhang D."/>
            <person name="Sun W.-H."/>
            <person name="Liu D.-K."/>
            <person name="Li Y."/>
            <person name="Chen G.-Z."/>
            <person name="Liu X.-D."/>
            <person name="Liao X.-Y."/>
            <person name="Jiang Y.-T."/>
            <person name="Yu X."/>
            <person name="Hao Y."/>
            <person name="Huang J."/>
            <person name="Zhao X.-W."/>
            <person name="Ke S."/>
            <person name="Chen Y.-Y."/>
            <person name="Wu W.-L."/>
            <person name="Hsu J.-L."/>
            <person name="Lin Y.-F."/>
            <person name="Huang M.-D."/>
            <person name="Li C.-Y."/>
            <person name="Huang L."/>
            <person name="Wang Z.-W."/>
            <person name="Zhao X."/>
            <person name="Zhong W.-Y."/>
            <person name="Peng D.-H."/>
            <person name="Ahmad S."/>
            <person name="Lan S."/>
            <person name="Zhang J.-S."/>
            <person name="Tsai W.-C."/>
            <person name="Van De Peer Y."/>
            <person name="Liu Z.-J."/>
        </authorList>
    </citation>
    <scope>NUCLEOTIDE SEQUENCE</scope>
    <source>
        <strain evidence="5">CP</strain>
        <tissue evidence="5">Leaves</tissue>
    </source>
</reference>
<dbReference type="SMART" id="SM00768">
    <property type="entry name" value="X8"/>
    <property type="match status" value="1"/>
</dbReference>
<feature type="domain" description="X8" evidence="4">
    <location>
        <begin position="30"/>
        <end position="101"/>
    </location>
</feature>
<feature type="region of interest" description="Disordered" evidence="2">
    <location>
        <begin position="99"/>
        <end position="118"/>
    </location>
</feature>
<organism evidence="5 6">
    <name type="scientific">Acorus calamus</name>
    <name type="common">Sweet flag</name>
    <dbReference type="NCBI Taxonomy" id="4465"/>
    <lineage>
        <taxon>Eukaryota</taxon>
        <taxon>Viridiplantae</taxon>
        <taxon>Streptophyta</taxon>
        <taxon>Embryophyta</taxon>
        <taxon>Tracheophyta</taxon>
        <taxon>Spermatophyta</taxon>
        <taxon>Magnoliopsida</taxon>
        <taxon>Liliopsida</taxon>
        <taxon>Acoraceae</taxon>
        <taxon>Acorus</taxon>
    </lineage>
</organism>
<dbReference type="InterPro" id="IPR012946">
    <property type="entry name" value="X8"/>
</dbReference>
<evidence type="ECO:0000256" key="2">
    <source>
        <dbReference type="SAM" id="MobiDB-lite"/>
    </source>
</evidence>
<proteinExistence type="predicted"/>
<dbReference type="EMBL" id="JAUJYO010000014">
    <property type="protein sequence ID" value="KAK1299181.1"/>
    <property type="molecule type" value="Genomic_DNA"/>
</dbReference>
<evidence type="ECO:0000259" key="4">
    <source>
        <dbReference type="SMART" id="SM00768"/>
    </source>
</evidence>
<evidence type="ECO:0000313" key="6">
    <source>
        <dbReference type="Proteomes" id="UP001180020"/>
    </source>
</evidence>
<accession>A0AAV9DC67</accession>
<evidence type="ECO:0000256" key="1">
    <source>
        <dbReference type="ARBA" id="ARBA00022729"/>
    </source>
</evidence>
<comment type="caution">
    <text evidence="5">The sequence shown here is derived from an EMBL/GenBank/DDBJ whole genome shotgun (WGS) entry which is preliminary data.</text>
</comment>
<dbReference type="Gene3D" id="1.20.58.1040">
    <property type="match status" value="1"/>
</dbReference>
<keyword evidence="6" id="KW-1185">Reference proteome</keyword>
<evidence type="ECO:0000313" key="5">
    <source>
        <dbReference type="EMBL" id="KAK1299181.1"/>
    </source>
</evidence>
<feature type="chain" id="PRO_5043933828" evidence="3">
    <location>
        <begin position="27"/>
        <end position="274"/>
    </location>
</feature>
<dbReference type="PANTHER" id="PTHR31044">
    <property type="entry name" value="BETA-1,3 GLUCANASE"/>
    <property type="match status" value="1"/>
</dbReference>
<gene>
    <name evidence="5" type="ORF">QJS10_CPB14g00979</name>
</gene>
<feature type="signal peptide" evidence="3">
    <location>
        <begin position="1"/>
        <end position="26"/>
    </location>
</feature>
<keyword evidence="1 3" id="KW-0732">Signal</keyword>
<dbReference type="InterPro" id="IPR044788">
    <property type="entry name" value="X8_dom_prot"/>
</dbReference>
<evidence type="ECO:0000256" key="3">
    <source>
        <dbReference type="SAM" id="SignalP"/>
    </source>
</evidence>
<dbReference type="AlphaFoldDB" id="A0AAV9DC67"/>
<sequence>MAHQGVVVLAIITLLCIFINMSTTYADEQQWCVADPKASVDDLQKALNWACGVGGADCSPIQPNQPCFDPNTVADHASYAFNSYWQVMEATSSNISTEEVDIDEDKSNNTTDGNDIYDGSEFTEERERVNLIVEPEIDEDMSNKETEVVVFSGDSKDVIGGEQEELFARSIAVNPKMEETLQKLVLQDIKKCVLDAIINNDNNEEFTAAVKKFGLQIEVHSIFYMIGFIEKKFEVKKTSLLLPNVKYKETSIEEQKNSMTSSFEEEESEIGQIM</sequence>
<name>A0AAV9DC67_ACOCL</name>
<reference evidence="5" key="1">
    <citation type="journal article" date="2023" name="Nat. Commun.">
        <title>Diploid and tetraploid genomes of Acorus and the evolution of monocots.</title>
        <authorList>
            <person name="Ma L."/>
            <person name="Liu K.W."/>
            <person name="Li Z."/>
            <person name="Hsiao Y.Y."/>
            <person name="Qi Y."/>
            <person name="Fu T."/>
            <person name="Tang G.D."/>
            <person name="Zhang D."/>
            <person name="Sun W.H."/>
            <person name="Liu D.K."/>
            <person name="Li Y."/>
            <person name="Chen G.Z."/>
            <person name="Liu X.D."/>
            <person name="Liao X.Y."/>
            <person name="Jiang Y.T."/>
            <person name="Yu X."/>
            <person name="Hao Y."/>
            <person name="Huang J."/>
            <person name="Zhao X.W."/>
            <person name="Ke S."/>
            <person name="Chen Y.Y."/>
            <person name="Wu W.L."/>
            <person name="Hsu J.L."/>
            <person name="Lin Y.F."/>
            <person name="Huang M.D."/>
            <person name="Li C.Y."/>
            <person name="Huang L."/>
            <person name="Wang Z.W."/>
            <person name="Zhao X."/>
            <person name="Zhong W.Y."/>
            <person name="Peng D.H."/>
            <person name="Ahmad S."/>
            <person name="Lan S."/>
            <person name="Zhang J.S."/>
            <person name="Tsai W.C."/>
            <person name="Van de Peer Y."/>
            <person name="Liu Z.J."/>
        </authorList>
    </citation>
    <scope>NUCLEOTIDE SEQUENCE</scope>
    <source>
        <strain evidence="5">CP</strain>
    </source>
</reference>